<dbReference type="EMBL" id="CP127294">
    <property type="protein sequence ID" value="WIX77209.1"/>
    <property type="molecule type" value="Genomic_DNA"/>
</dbReference>
<gene>
    <name evidence="1" type="ORF">QRX50_38305</name>
</gene>
<sequence length="57" mass="5932">MSTELSSSAVPRTAQLPLRQAWLVLVVVVVAELMDLVDTSVANLAGPSIRADLGGGR</sequence>
<accession>A0A9Y2ICW8</accession>
<dbReference type="AlphaFoldDB" id="A0A9Y2ICW8"/>
<keyword evidence="2" id="KW-1185">Reference proteome</keyword>
<organism evidence="1 2">
    <name type="scientific">Amycolatopsis carbonis</name>
    <dbReference type="NCBI Taxonomy" id="715471"/>
    <lineage>
        <taxon>Bacteria</taxon>
        <taxon>Bacillati</taxon>
        <taxon>Actinomycetota</taxon>
        <taxon>Actinomycetes</taxon>
        <taxon>Pseudonocardiales</taxon>
        <taxon>Pseudonocardiaceae</taxon>
        <taxon>Amycolatopsis</taxon>
    </lineage>
</organism>
<evidence type="ECO:0000313" key="2">
    <source>
        <dbReference type="Proteomes" id="UP001236014"/>
    </source>
</evidence>
<evidence type="ECO:0008006" key="3">
    <source>
        <dbReference type="Google" id="ProtNLM"/>
    </source>
</evidence>
<dbReference type="RefSeq" id="WP_285967950.1">
    <property type="nucleotide sequence ID" value="NZ_CP127294.1"/>
</dbReference>
<proteinExistence type="predicted"/>
<name>A0A9Y2ICW8_9PSEU</name>
<protein>
    <recommendedName>
        <fullName evidence="3">MFS transporter</fullName>
    </recommendedName>
</protein>
<evidence type="ECO:0000313" key="1">
    <source>
        <dbReference type="EMBL" id="WIX77209.1"/>
    </source>
</evidence>
<reference evidence="1 2" key="1">
    <citation type="submission" date="2023-06" db="EMBL/GenBank/DDBJ databases">
        <authorList>
            <person name="Oyuntsetseg B."/>
            <person name="Kim S.B."/>
        </authorList>
    </citation>
    <scope>NUCLEOTIDE SEQUENCE [LARGE SCALE GENOMIC DNA]</scope>
    <source>
        <strain evidence="1 2">2-15</strain>
    </source>
</reference>
<dbReference type="KEGG" id="acab:QRX50_38305"/>
<dbReference type="Proteomes" id="UP001236014">
    <property type="component" value="Chromosome"/>
</dbReference>